<keyword evidence="8" id="KW-0256">Endoplasmic reticulum</keyword>
<comment type="subcellular location">
    <subcellularLocation>
        <location evidence="3">Endoplasmic reticulum membrane</location>
        <topology evidence="3">Peripheral membrane protein</topology>
    </subcellularLocation>
    <subcellularLocation>
        <location evidence="2">Microsome membrane</location>
        <topology evidence="2">Peripheral membrane protein</topology>
    </subcellularLocation>
</comment>
<evidence type="ECO:0000256" key="6">
    <source>
        <dbReference type="ARBA" id="ARBA00022617"/>
    </source>
</evidence>
<dbReference type="EMBL" id="KE673224">
    <property type="protein sequence ID" value="ERE77973.1"/>
    <property type="molecule type" value="Genomic_DNA"/>
</dbReference>
<gene>
    <name evidence="14" type="ORF">H671_3g10690</name>
</gene>
<evidence type="ECO:0000313" key="14">
    <source>
        <dbReference type="EMBL" id="ERE77973.1"/>
    </source>
</evidence>
<dbReference type="PANTHER" id="PTHR24300:SF384">
    <property type="entry name" value="CYTOCHROME P450 2C29-RELATED"/>
    <property type="match status" value="1"/>
</dbReference>
<evidence type="ECO:0000256" key="2">
    <source>
        <dbReference type="ARBA" id="ARBA00004174"/>
    </source>
</evidence>
<evidence type="ECO:0000256" key="1">
    <source>
        <dbReference type="ARBA" id="ARBA00001971"/>
    </source>
</evidence>
<dbReference type="EC" id="1.14.14.1" evidence="5"/>
<keyword evidence="11" id="KW-0408">Iron</keyword>
<accession>A0A061I7Q6</accession>
<dbReference type="Pfam" id="PF00067">
    <property type="entry name" value="p450"/>
    <property type="match status" value="2"/>
</dbReference>
<name>A0A061I7Q6_CRIGR</name>
<dbReference type="InterPro" id="IPR036396">
    <property type="entry name" value="Cyt_P450_sf"/>
</dbReference>
<evidence type="ECO:0000256" key="13">
    <source>
        <dbReference type="ARBA" id="ARBA00023136"/>
    </source>
</evidence>
<dbReference type="GO" id="GO:0016712">
    <property type="term" value="F:oxidoreductase activity, acting on paired donors, with incorporation or reduction of molecular oxygen, reduced flavin or flavoprotein as one donor, and incorporation of one atom of oxygen"/>
    <property type="evidence" value="ECO:0007669"/>
    <property type="project" value="UniProtKB-EC"/>
</dbReference>
<evidence type="ECO:0000256" key="8">
    <source>
        <dbReference type="ARBA" id="ARBA00022824"/>
    </source>
</evidence>
<evidence type="ECO:0000256" key="10">
    <source>
        <dbReference type="ARBA" id="ARBA00023002"/>
    </source>
</evidence>
<comment type="cofactor">
    <cofactor evidence="1">
        <name>heme</name>
        <dbReference type="ChEBI" id="CHEBI:30413"/>
    </cofactor>
</comment>
<dbReference type="PRINTS" id="PR00463">
    <property type="entry name" value="EP450I"/>
</dbReference>
<dbReference type="Proteomes" id="UP000030759">
    <property type="component" value="Unassembled WGS sequence"/>
</dbReference>
<dbReference type="GO" id="GO:0006805">
    <property type="term" value="P:xenobiotic metabolic process"/>
    <property type="evidence" value="ECO:0007669"/>
    <property type="project" value="TreeGrafter"/>
</dbReference>
<keyword evidence="13" id="KW-0472">Membrane</keyword>
<dbReference type="InterPro" id="IPR002401">
    <property type="entry name" value="Cyt_P450_E_grp-I"/>
</dbReference>
<evidence type="ECO:0000256" key="5">
    <source>
        <dbReference type="ARBA" id="ARBA00012109"/>
    </source>
</evidence>
<evidence type="ECO:0000256" key="11">
    <source>
        <dbReference type="ARBA" id="ARBA00023004"/>
    </source>
</evidence>
<keyword evidence="12" id="KW-0503">Monooxygenase</keyword>
<evidence type="ECO:0000313" key="15">
    <source>
        <dbReference type="Proteomes" id="UP000030759"/>
    </source>
</evidence>
<evidence type="ECO:0000256" key="12">
    <source>
        <dbReference type="ARBA" id="ARBA00023033"/>
    </source>
</evidence>
<keyword evidence="7" id="KW-0479">Metal-binding</keyword>
<protein>
    <recommendedName>
        <fullName evidence="5">unspecific monooxygenase</fullName>
        <ecNumber evidence="5">1.14.14.1</ecNumber>
    </recommendedName>
</protein>
<organism evidence="14 15">
    <name type="scientific">Cricetulus griseus</name>
    <name type="common">Chinese hamster</name>
    <name type="synonym">Cricetulus barabensis griseus</name>
    <dbReference type="NCBI Taxonomy" id="10029"/>
    <lineage>
        <taxon>Eukaryota</taxon>
        <taxon>Metazoa</taxon>
        <taxon>Chordata</taxon>
        <taxon>Craniata</taxon>
        <taxon>Vertebrata</taxon>
        <taxon>Euteleostomi</taxon>
        <taxon>Mammalia</taxon>
        <taxon>Eutheria</taxon>
        <taxon>Euarchontoglires</taxon>
        <taxon>Glires</taxon>
        <taxon>Rodentia</taxon>
        <taxon>Myomorpha</taxon>
        <taxon>Muroidea</taxon>
        <taxon>Cricetidae</taxon>
        <taxon>Cricetinae</taxon>
        <taxon>Cricetulus</taxon>
    </lineage>
</organism>
<keyword evidence="10 14" id="KW-0560">Oxidoreductase</keyword>
<keyword evidence="9" id="KW-0492">Microsome</keyword>
<dbReference type="SUPFAM" id="SSF48264">
    <property type="entry name" value="Cytochrome P450"/>
    <property type="match status" value="2"/>
</dbReference>
<keyword evidence="6" id="KW-0349">Heme</keyword>
<dbReference type="GO" id="GO:0005789">
    <property type="term" value="C:endoplasmic reticulum membrane"/>
    <property type="evidence" value="ECO:0007669"/>
    <property type="project" value="UniProtKB-SubCell"/>
</dbReference>
<evidence type="ECO:0000256" key="4">
    <source>
        <dbReference type="ARBA" id="ARBA00010617"/>
    </source>
</evidence>
<reference evidence="15" key="1">
    <citation type="journal article" date="2013" name="Nat. Biotechnol.">
        <title>Chinese hamster genome sequenced from sorted chromosomes.</title>
        <authorList>
            <person name="Brinkrolf K."/>
            <person name="Rupp O."/>
            <person name="Laux H."/>
            <person name="Kollin F."/>
            <person name="Ernst W."/>
            <person name="Linke B."/>
            <person name="Kofler R."/>
            <person name="Romand S."/>
            <person name="Hesse F."/>
            <person name="Budach W.E."/>
            <person name="Galosy S."/>
            <person name="Muller D."/>
            <person name="Noll T."/>
            <person name="Wienberg J."/>
            <person name="Jostock T."/>
            <person name="Leonard M."/>
            <person name="Grillari J."/>
            <person name="Tauch A."/>
            <person name="Goesmann A."/>
            <person name="Helk B."/>
            <person name="Mott J.E."/>
            <person name="Puhler A."/>
            <person name="Borth N."/>
        </authorList>
    </citation>
    <scope>NUCLEOTIDE SEQUENCE [LARGE SCALE GENOMIC DNA]</scope>
    <source>
        <strain evidence="15">17A/GY</strain>
    </source>
</reference>
<dbReference type="AlphaFoldDB" id="A0A061I7Q6"/>
<dbReference type="GO" id="GO:0006082">
    <property type="term" value="P:organic acid metabolic process"/>
    <property type="evidence" value="ECO:0007669"/>
    <property type="project" value="TreeGrafter"/>
</dbReference>
<proteinExistence type="inferred from homology"/>
<dbReference type="InterPro" id="IPR001128">
    <property type="entry name" value="Cyt_P450"/>
</dbReference>
<comment type="similarity">
    <text evidence="4">Belongs to the cytochrome P450 family.</text>
</comment>
<sequence length="204" mass="22908">MMFQEEHIDPADSVIKAPCWLITAVSVRRVSMDPVLVLVFSLSCLVLLSLWRQSSERGKLPPGPTPLPLIGNFLQIDLKDISGSLTKFSKVYGPVFTLYLGTKPTVVLHGYEVVKEALVDHGEEFAGRGSLPMAERLNKGLAKVQEEIDQVLGRDRSPCMQDRSRMPYTDATIHEVQRFIDLVPTNLPHAVTCDIKFRDYFIPK</sequence>
<dbReference type="GO" id="GO:0020037">
    <property type="term" value="F:heme binding"/>
    <property type="evidence" value="ECO:0007669"/>
    <property type="project" value="InterPro"/>
</dbReference>
<dbReference type="InterPro" id="IPR050182">
    <property type="entry name" value="Cytochrome_P450_fam2"/>
</dbReference>
<dbReference type="GO" id="GO:0005506">
    <property type="term" value="F:iron ion binding"/>
    <property type="evidence" value="ECO:0007669"/>
    <property type="project" value="InterPro"/>
</dbReference>
<evidence type="ECO:0000256" key="7">
    <source>
        <dbReference type="ARBA" id="ARBA00022723"/>
    </source>
</evidence>
<evidence type="ECO:0000256" key="3">
    <source>
        <dbReference type="ARBA" id="ARBA00004406"/>
    </source>
</evidence>
<dbReference type="PANTHER" id="PTHR24300">
    <property type="entry name" value="CYTOCHROME P450 508A4-RELATED"/>
    <property type="match status" value="1"/>
</dbReference>
<evidence type="ECO:0000256" key="9">
    <source>
        <dbReference type="ARBA" id="ARBA00022848"/>
    </source>
</evidence>
<dbReference type="Gene3D" id="1.10.630.10">
    <property type="entry name" value="Cytochrome P450"/>
    <property type="match status" value="2"/>
</dbReference>